<organism evidence="1 2">
    <name type="scientific">Eretmocerus hayati</name>
    <dbReference type="NCBI Taxonomy" id="131215"/>
    <lineage>
        <taxon>Eukaryota</taxon>
        <taxon>Metazoa</taxon>
        <taxon>Ecdysozoa</taxon>
        <taxon>Arthropoda</taxon>
        <taxon>Hexapoda</taxon>
        <taxon>Insecta</taxon>
        <taxon>Pterygota</taxon>
        <taxon>Neoptera</taxon>
        <taxon>Endopterygota</taxon>
        <taxon>Hymenoptera</taxon>
        <taxon>Apocrita</taxon>
        <taxon>Proctotrupomorpha</taxon>
        <taxon>Chalcidoidea</taxon>
        <taxon>Aphelinidae</taxon>
        <taxon>Aphelininae</taxon>
        <taxon>Eretmocerus</taxon>
    </lineage>
</organism>
<evidence type="ECO:0000313" key="2">
    <source>
        <dbReference type="Proteomes" id="UP001239111"/>
    </source>
</evidence>
<reference evidence="1" key="1">
    <citation type="submission" date="2023-04" db="EMBL/GenBank/DDBJ databases">
        <title>A chromosome-level genome assembly of the parasitoid wasp Eretmocerus hayati.</title>
        <authorList>
            <person name="Zhong Y."/>
            <person name="Liu S."/>
            <person name="Liu Y."/>
        </authorList>
    </citation>
    <scope>NUCLEOTIDE SEQUENCE</scope>
    <source>
        <strain evidence="1">ZJU_SS_LIU_2023</strain>
    </source>
</reference>
<dbReference type="EMBL" id="CM056742">
    <property type="protein sequence ID" value="KAJ8677410.1"/>
    <property type="molecule type" value="Genomic_DNA"/>
</dbReference>
<name>A0ACC2P1E9_9HYME</name>
<comment type="caution">
    <text evidence="1">The sequence shown here is derived from an EMBL/GenBank/DDBJ whole genome shotgun (WGS) entry which is preliminary data.</text>
</comment>
<accession>A0ACC2P1E9</accession>
<gene>
    <name evidence="1" type="ORF">QAD02_013197</name>
</gene>
<keyword evidence="2" id="KW-1185">Reference proteome</keyword>
<evidence type="ECO:0000313" key="1">
    <source>
        <dbReference type="EMBL" id="KAJ8677410.1"/>
    </source>
</evidence>
<feature type="non-terminal residue" evidence="1">
    <location>
        <position position="1"/>
    </location>
</feature>
<dbReference type="Proteomes" id="UP001239111">
    <property type="component" value="Chromosome 2"/>
</dbReference>
<proteinExistence type="predicted"/>
<protein>
    <submittedName>
        <fullName evidence="1">Uncharacterized protein</fullName>
    </submittedName>
</protein>
<sequence>LIFLAMDEDTGEEYSKKFVQLKDKASLNAFLTAHGIDENTANILQAQDISGEFFLELSQSDVLAMKITMGHAKQLMRIIRELNQDGIQQSEEPPQKNCEMVETAQAHPDIELVKSHIGESRGKSSTVDTKDGTEVGPADSQSGSLKRSFPSTSSPTCDVKKRPRRKSKKILEGSGGSHVKGGSGTLDQPTCSSSSNENIVPLDSFTRFGTVRKTLENHQQGSKTLYFLDCPPDVRPFIEPDRKELVRIVVAELTDTHSKYPPDEAKEALAKALVTEFPRLRNELSPLGYEHYYHPDTKKGFITNRLITVQRNLPQEEKPYDKSEKLDMKSPIDCSSRMINNINLLPEKELNEKIATMKRKDPTKHADKIKELMAETYYDRRNWILGVESPSVTDVLATYIHLKSFEGDSIDDDFERLARGKGDSLIGKFPSFYEQRLIYYARFAKHSLLEKYKDEKDCSLKALLILIELLRVPNAVVNYKTKQNRSKNLETNVNVARKNDREKGKKKEKAPALETYFLKILTEGTDPETFVQNVRKQNGCSVQPYLLGVGPAASRCYFVVADNTIFSRKITTDVISTVDLLFKIYQVFNLNYPPQICYFYEFIETFIYKCREYSTDAITSLHVNLMNIKSVPQIDEECESGQESDEC</sequence>